<name>A0ABQ4MZW1_9BACL</name>
<comment type="caution">
    <text evidence="1">The sequence shown here is derived from an EMBL/GenBank/DDBJ whole genome shotgun (WGS) entry which is preliminary data.</text>
</comment>
<sequence>MSEPSSSYPVRLRLDRLLAPDYPLCRDDVVWVLDYIKKKVAGEDPALLDLPQPRLLRNYRLFAEAAMLLIHRRPGNEQEIDRLRLLLAEAVRDFEQPLA</sequence>
<protein>
    <recommendedName>
        <fullName evidence="3">Cell division protein ZapA</fullName>
    </recommendedName>
</protein>
<organism evidence="1 2">
    <name type="scientific">Paenibacillus cisolokensis</name>
    <dbReference type="NCBI Taxonomy" id="1658519"/>
    <lineage>
        <taxon>Bacteria</taxon>
        <taxon>Bacillati</taxon>
        <taxon>Bacillota</taxon>
        <taxon>Bacilli</taxon>
        <taxon>Bacillales</taxon>
        <taxon>Paenibacillaceae</taxon>
        <taxon>Paenibacillus</taxon>
    </lineage>
</organism>
<evidence type="ECO:0008006" key="3">
    <source>
        <dbReference type="Google" id="ProtNLM"/>
    </source>
</evidence>
<gene>
    <name evidence="1" type="ORF">PACILC2_00240</name>
</gene>
<accession>A0ABQ4MZW1</accession>
<proteinExistence type="predicted"/>
<evidence type="ECO:0000313" key="1">
    <source>
        <dbReference type="EMBL" id="GIQ61456.1"/>
    </source>
</evidence>
<dbReference type="Proteomes" id="UP000680304">
    <property type="component" value="Unassembled WGS sequence"/>
</dbReference>
<evidence type="ECO:0000313" key="2">
    <source>
        <dbReference type="Proteomes" id="UP000680304"/>
    </source>
</evidence>
<reference evidence="1 2" key="1">
    <citation type="submission" date="2021-04" db="EMBL/GenBank/DDBJ databases">
        <title>Draft genome sequence of Paenibacillus cisolokensis, LC2-13A.</title>
        <authorList>
            <person name="Uke A."/>
            <person name="Chhe C."/>
            <person name="Baramee S."/>
            <person name="Kosugi A."/>
        </authorList>
    </citation>
    <scope>NUCLEOTIDE SEQUENCE [LARGE SCALE GENOMIC DNA]</scope>
    <source>
        <strain evidence="1 2">LC2-13A</strain>
    </source>
</reference>
<dbReference type="EMBL" id="BOVJ01000001">
    <property type="protein sequence ID" value="GIQ61456.1"/>
    <property type="molecule type" value="Genomic_DNA"/>
</dbReference>
<keyword evidence="2" id="KW-1185">Reference proteome</keyword>